<evidence type="ECO:0000313" key="1">
    <source>
        <dbReference type="EMBL" id="ART59530.1"/>
    </source>
</evidence>
<reference evidence="1" key="1">
    <citation type="submission" date="2017-05" db="EMBL/GenBank/DDBJ databases">
        <title>Polyphasic characterization of four soil-derived phenanthrene-degrading Acidovorax strains and proposal of Acidovorax phenanthrenivorans sp. nov.</title>
        <authorList>
            <person name="Singleton D."/>
            <person name="Lee J."/>
            <person name="Dickey A.N."/>
            <person name="Stroud A."/>
            <person name="Scholl E.H."/>
            <person name="Wright F.A."/>
            <person name="Aitken M.D."/>
        </authorList>
    </citation>
    <scope>NUCLEOTIDE SEQUENCE</scope>
    <source>
        <strain evidence="1">P4</strain>
    </source>
</reference>
<protein>
    <submittedName>
        <fullName evidence="1">Uncharacterized protein</fullName>
    </submittedName>
</protein>
<dbReference type="AlphaFoldDB" id="A0A240UET5"/>
<sequence>MVITSYIPAEKFSRAVEHPCQFWIGTIPFRLSIFGRRQQTVLQEYSVPNSPLPAHCNINNWLTIRQSALGLSDSTIATALGYGNPKVVQLIKDGAMRLPLNRAQQFADVLQLPPGDVMRQMLREIDPSVLEAVEICMAPSMVLTEPEQQLIHAMRKAAPGRETRPIMVDRDAFVALIVA</sequence>
<accession>A0A240UET5</accession>
<dbReference type="EMBL" id="CP021366">
    <property type="protein sequence ID" value="ART59530.1"/>
    <property type="molecule type" value="Genomic_DNA"/>
</dbReference>
<dbReference type="InterPro" id="IPR010982">
    <property type="entry name" value="Lambda_DNA-bd_dom_sf"/>
</dbReference>
<gene>
    <name evidence="1" type="ORF">CBP36_12410</name>
</gene>
<organism evidence="1 2">
    <name type="scientific">Acidovorax carolinensis</name>
    <dbReference type="NCBI Taxonomy" id="553814"/>
    <lineage>
        <taxon>Bacteria</taxon>
        <taxon>Pseudomonadati</taxon>
        <taxon>Pseudomonadota</taxon>
        <taxon>Betaproteobacteria</taxon>
        <taxon>Burkholderiales</taxon>
        <taxon>Comamonadaceae</taxon>
        <taxon>Acidovorax</taxon>
    </lineage>
</organism>
<dbReference type="GO" id="GO:0003677">
    <property type="term" value="F:DNA binding"/>
    <property type="evidence" value="ECO:0007669"/>
    <property type="project" value="InterPro"/>
</dbReference>
<dbReference type="Proteomes" id="UP000194440">
    <property type="component" value="Chromosome"/>
</dbReference>
<proteinExistence type="predicted"/>
<keyword evidence="2" id="KW-1185">Reference proteome</keyword>
<name>A0A240UET5_9BURK</name>
<dbReference type="Gene3D" id="1.10.260.40">
    <property type="entry name" value="lambda repressor-like DNA-binding domains"/>
    <property type="match status" value="1"/>
</dbReference>
<dbReference type="SUPFAM" id="SSF47413">
    <property type="entry name" value="lambda repressor-like DNA-binding domains"/>
    <property type="match status" value="1"/>
</dbReference>
<evidence type="ECO:0000313" key="2">
    <source>
        <dbReference type="Proteomes" id="UP000194440"/>
    </source>
</evidence>
<dbReference type="KEGG" id="acip:CBP36_12410"/>